<dbReference type="EMBL" id="ATMT01000020">
    <property type="protein sequence ID" value="EPY08210.1"/>
    <property type="molecule type" value="Genomic_DNA"/>
</dbReference>
<name>S9UCM6_PAEAL</name>
<dbReference type="InterPro" id="IPR036638">
    <property type="entry name" value="HLH_DNA-bd_sf"/>
</dbReference>
<comment type="caution">
    <text evidence="1">The sequence shown here is derived from an EMBL/GenBank/DDBJ whole genome shotgun (WGS) entry which is preliminary data.</text>
</comment>
<organism evidence="1 2">
    <name type="scientific">Paenibacillus alvei TS-15</name>
    <dbReference type="NCBI Taxonomy" id="1117108"/>
    <lineage>
        <taxon>Bacteria</taxon>
        <taxon>Bacillati</taxon>
        <taxon>Bacillota</taxon>
        <taxon>Bacilli</taxon>
        <taxon>Bacillales</taxon>
        <taxon>Paenibacillaceae</taxon>
        <taxon>Paenibacillus</taxon>
    </lineage>
</organism>
<reference evidence="1 2" key="1">
    <citation type="submission" date="2013-05" db="EMBL/GenBank/DDBJ databases">
        <authorList>
            <person name="Strain E.A."/>
            <person name="Brown E."/>
            <person name="Allard M.W."/>
            <person name="Luo Y.L."/>
        </authorList>
    </citation>
    <scope>NUCLEOTIDE SEQUENCE [LARGE SCALE GENOMIC DNA]</scope>
    <source>
        <strain evidence="1 2">TS-15</strain>
    </source>
</reference>
<evidence type="ECO:0000313" key="2">
    <source>
        <dbReference type="Proteomes" id="UP000015344"/>
    </source>
</evidence>
<accession>S9UCM6</accession>
<dbReference type="Proteomes" id="UP000015344">
    <property type="component" value="Unassembled WGS sequence"/>
</dbReference>
<dbReference type="InterPro" id="IPR037208">
    <property type="entry name" value="Spo0E-like_sf"/>
</dbReference>
<protein>
    <recommendedName>
        <fullName evidence="3">Spo0E like sporulation regulatory protein</fullName>
    </recommendedName>
</protein>
<proteinExistence type="predicted"/>
<sequence>MIINEQINNLRNKLIEVVREKQNFTDEEVVRISQQLDELIVKQQTMRFRKRK</sequence>
<gene>
    <name evidence="1" type="ORF">PAALTS15_05763</name>
</gene>
<evidence type="ECO:0008006" key="3">
    <source>
        <dbReference type="Google" id="ProtNLM"/>
    </source>
</evidence>
<dbReference type="AlphaFoldDB" id="S9UCM6"/>
<dbReference type="Gene3D" id="4.10.280.10">
    <property type="entry name" value="Helix-loop-helix DNA-binding domain"/>
    <property type="match status" value="1"/>
</dbReference>
<dbReference type="GO" id="GO:0043937">
    <property type="term" value="P:regulation of sporulation"/>
    <property type="evidence" value="ECO:0007669"/>
    <property type="project" value="InterPro"/>
</dbReference>
<dbReference type="InterPro" id="IPR018540">
    <property type="entry name" value="Spo0E-like"/>
</dbReference>
<dbReference type="GO" id="GO:0046983">
    <property type="term" value="F:protein dimerization activity"/>
    <property type="evidence" value="ECO:0007669"/>
    <property type="project" value="InterPro"/>
</dbReference>
<dbReference type="RefSeq" id="WP_021258660.1">
    <property type="nucleotide sequence ID" value="NZ_ATMT01000020.1"/>
</dbReference>
<evidence type="ECO:0000313" key="1">
    <source>
        <dbReference type="EMBL" id="EPY08210.1"/>
    </source>
</evidence>
<dbReference type="SUPFAM" id="SSF140500">
    <property type="entry name" value="BAS1536-like"/>
    <property type="match status" value="1"/>
</dbReference>
<dbReference type="Pfam" id="PF09388">
    <property type="entry name" value="SpoOE-like"/>
    <property type="match status" value="1"/>
</dbReference>